<feature type="region of interest" description="Disordered" evidence="1">
    <location>
        <begin position="1"/>
        <end position="53"/>
    </location>
</feature>
<proteinExistence type="predicted"/>
<sequence>MARRRGDGSDPYTFDLEPDGDEEVAPARAASGPRTVRAQPRGGSGDGATPSTLLIDLDVEADLDDLDPEPSGPGAAEDDDGSLRRAWDRLRRFLHGRRLVAAVVLAALALTAAVVDTVGDRSRIAALRAAPGGVLDLTDRPRETWRVEAEGGLPGGLVGVVDGVVVVQQRDLLLGVDVATGDSRWRARLPDGTSRCGPGLDLWSGRFHLEPADLIVCVSATAGQGADPDVAGADGAGDGSDTREHSAVTVVDADGTVLATRTVGKSHTMLFPGPGGGLVVAEWVGDAHPPDAAAVERLTVDDLLAGAGDVIDDGYDLRVRLEDATTGDRRWQRTLRFDGTVDPSLCVRWSDDGSASAVDLRGGVQTLVRDQVLWVAGCGIDAWLTADGARLDRAGDPTTFEGFAVEPLAGGGYVTQQDAGLDAGGLFDTADEEASSPTRLLGPDGQTRRTLEGRYLAPLGTDGGGGDVHLVRRDDEVAAFDDDGDERWAAAVPGAGLAVRTGRTAVVVDEERGVHGLDLATGEEVWARDDVFDGIEDPAELGYSPSVVEAAFTDGRYAAFVVSDYARGDVLQWLALDVATGEELWRQEMQTDQWGVHLAVDGHLVRWTPTAIVGLG</sequence>
<dbReference type="SMART" id="SM00564">
    <property type="entry name" value="PQQ"/>
    <property type="match status" value="4"/>
</dbReference>
<protein>
    <recommendedName>
        <fullName evidence="3">Pyrrolo-quinoline quinone repeat domain-containing protein</fullName>
    </recommendedName>
</protein>
<dbReference type="RefSeq" id="WP_344248356.1">
    <property type="nucleotide sequence ID" value="NZ_BAAAPM010000003.1"/>
</dbReference>
<accession>A0ABP4VHX5</accession>
<dbReference type="Pfam" id="PF13360">
    <property type="entry name" value="PQQ_2"/>
    <property type="match status" value="1"/>
</dbReference>
<dbReference type="InterPro" id="IPR011047">
    <property type="entry name" value="Quinoprotein_ADH-like_sf"/>
</dbReference>
<organism evidence="4 5">
    <name type="scientific">Isoptericola hypogeus</name>
    <dbReference type="NCBI Taxonomy" id="300179"/>
    <lineage>
        <taxon>Bacteria</taxon>
        <taxon>Bacillati</taxon>
        <taxon>Actinomycetota</taxon>
        <taxon>Actinomycetes</taxon>
        <taxon>Micrococcales</taxon>
        <taxon>Promicromonosporaceae</taxon>
        <taxon>Isoptericola</taxon>
    </lineage>
</organism>
<dbReference type="SUPFAM" id="SSF50998">
    <property type="entry name" value="Quinoprotein alcohol dehydrogenase-like"/>
    <property type="match status" value="2"/>
</dbReference>
<evidence type="ECO:0000259" key="3">
    <source>
        <dbReference type="Pfam" id="PF13360"/>
    </source>
</evidence>
<dbReference type="Proteomes" id="UP001501138">
    <property type="component" value="Unassembled WGS sequence"/>
</dbReference>
<comment type="caution">
    <text evidence="4">The sequence shown here is derived from an EMBL/GenBank/DDBJ whole genome shotgun (WGS) entry which is preliminary data.</text>
</comment>
<feature type="domain" description="Pyrrolo-quinoline quinone repeat" evidence="3">
    <location>
        <begin position="474"/>
        <end position="592"/>
    </location>
</feature>
<dbReference type="InterPro" id="IPR018391">
    <property type="entry name" value="PQQ_b-propeller_rpt"/>
</dbReference>
<dbReference type="InterPro" id="IPR002372">
    <property type="entry name" value="PQQ_rpt_dom"/>
</dbReference>
<keyword evidence="2" id="KW-1133">Transmembrane helix</keyword>
<feature type="transmembrane region" description="Helical" evidence="2">
    <location>
        <begin position="99"/>
        <end position="119"/>
    </location>
</feature>
<dbReference type="EMBL" id="BAAAPM010000003">
    <property type="protein sequence ID" value="GAA1725278.1"/>
    <property type="molecule type" value="Genomic_DNA"/>
</dbReference>
<gene>
    <name evidence="4" type="ORF">GCM10009809_21320</name>
</gene>
<evidence type="ECO:0000256" key="2">
    <source>
        <dbReference type="SAM" id="Phobius"/>
    </source>
</evidence>
<evidence type="ECO:0000313" key="4">
    <source>
        <dbReference type="EMBL" id="GAA1725278.1"/>
    </source>
</evidence>
<keyword evidence="2" id="KW-0472">Membrane</keyword>
<keyword evidence="5" id="KW-1185">Reference proteome</keyword>
<dbReference type="Gene3D" id="2.130.10.10">
    <property type="entry name" value="YVTN repeat-like/Quinoprotein amine dehydrogenase"/>
    <property type="match status" value="1"/>
</dbReference>
<name>A0ABP4VHX5_9MICO</name>
<evidence type="ECO:0000256" key="1">
    <source>
        <dbReference type="SAM" id="MobiDB-lite"/>
    </source>
</evidence>
<dbReference type="InterPro" id="IPR015943">
    <property type="entry name" value="WD40/YVTN_repeat-like_dom_sf"/>
</dbReference>
<keyword evidence="2" id="KW-0812">Transmembrane</keyword>
<reference evidence="5" key="1">
    <citation type="journal article" date="2019" name="Int. J. Syst. Evol. Microbiol.">
        <title>The Global Catalogue of Microorganisms (GCM) 10K type strain sequencing project: providing services to taxonomists for standard genome sequencing and annotation.</title>
        <authorList>
            <consortium name="The Broad Institute Genomics Platform"/>
            <consortium name="The Broad Institute Genome Sequencing Center for Infectious Disease"/>
            <person name="Wu L."/>
            <person name="Ma J."/>
        </authorList>
    </citation>
    <scope>NUCLEOTIDE SEQUENCE [LARGE SCALE GENOMIC DNA]</scope>
    <source>
        <strain evidence="5">JCM 15589</strain>
    </source>
</reference>
<evidence type="ECO:0000313" key="5">
    <source>
        <dbReference type="Proteomes" id="UP001501138"/>
    </source>
</evidence>